<dbReference type="Gene3D" id="2.60.120.920">
    <property type="match status" value="1"/>
</dbReference>
<dbReference type="PRINTS" id="PR01407">
    <property type="entry name" value="BUTYPHLNCDUF"/>
</dbReference>
<dbReference type="RefSeq" id="XP_012996174.3">
    <property type="nucleotide sequence ID" value="XM_013140720.3"/>
</dbReference>
<evidence type="ECO:0000256" key="4">
    <source>
        <dbReference type="ARBA" id="ARBA00022833"/>
    </source>
</evidence>
<dbReference type="InterPro" id="IPR001841">
    <property type="entry name" value="Znf_RING"/>
</dbReference>
<dbReference type="CDD" id="cd13733">
    <property type="entry name" value="SPRY_PRY_C-I_1"/>
    <property type="match status" value="1"/>
</dbReference>
<evidence type="ECO:0000256" key="6">
    <source>
        <dbReference type="PROSITE-ProRule" id="PRU00024"/>
    </source>
</evidence>
<dbReference type="PROSITE" id="PS00518">
    <property type="entry name" value="ZF_RING_1"/>
    <property type="match status" value="1"/>
</dbReference>
<dbReference type="AlphaFoldDB" id="A0AAY5KAS6"/>
<dbReference type="SUPFAM" id="SSF49899">
    <property type="entry name" value="Concanavalin A-like lectins/glucanases"/>
    <property type="match status" value="1"/>
</dbReference>
<keyword evidence="7" id="KW-0175">Coiled coil</keyword>
<dbReference type="Gene3D" id="3.30.40.10">
    <property type="entry name" value="Zinc/RING finger domain, C3HC4 (zinc finger)"/>
    <property type="match status" value="1"/>
</dbReference>
<keyword evidence="4" id="KW-0862">Zinc</keyword>
<keyword evidence="5" id="KW-0391">Immunity</keyword>
<dbReference type="InterPro" id="IPR006574">
    <property type="entry name" value="PRY"/>
</dbReference>
<dbReference type="GeneID" id="106023692"/>
<evidence type="ECO:0000259" key="10">
    <source>
        <dbReference type="PROSITE" id="PS50188"/>
    </source>
</evidence>
<dbReference type="SMART" id="SM00336">
    <property type="entry name" value="BBOX"/>
    <property type="match status" value="1"/>
</dbReference>
<dbReference type="SMART" id="SM00184">
    <property type="entry name" value="RING"/>
    <property type="match status" value="1"/>
</dbReference>
<dbReference type="PROSITE" id="PS50188">
    <property type="entry name" value="B302_SPRY"/>
    <property type="match status" value="1"/>
</dbReference>
<dbReference type="InterPro" id="IPR003877">
    <property type="entry name" value="SPRY_dom"/>
</dbReference>
<dbReference type="Gene3D" id="3.30.160.60">
    <property type="entry name" value="Classic Zinc Finger"/>
    <property type="match status" value="1"/>
</dbReference>
<dbReference type="Pfam" id="PF00643">
    <property type="entry name" value="zf-B_box"/>
    <property type="match status" value="1"/>
</dbReference>
<dbReference type="InterPro" id="IPR017907">
    <property type="entry name" value="Znf_RING_CS"/>
</dbReference>
<dbReference type="SUPFAM" id="SSF57850">
    <property type="entry name" value="RING/U-box"/>
    <property type="match status" value="1"/>
</dbReference>
<reference evidence="11 12" key="1">
    <citation type="submission" date="2020-02" db="EMBL/GenBank/DDBJ databases">
        <title>Esox lucius (northern pike) genome, fEsoLuc1, primary haplotype.</title>
        <authorList>
            <person name="Myers G."/>
            <person name="Karagic N."/>
            <person name="Meyer A."/>
            <person name="Pippel M."/>
            <person name="Reichard M."/>
            <person name="Winkler S."/>
            <person name="Tracey A."/>
            <person name="Sims Y."/>
            <person name="Howe K."/>
            <person name="Rhie A."/>
            <person name="Formenti G."/>
            <person name="Durbin R."/>
            <person name="Fedrigo O."/>
            <person name="Jarvis E.D."/>
        </authorList>
    </citation>
    <scope>NUCLEOTIDE SEQUENCE [LARGE SCALE GENOMIC DNA]</scope>
</reference>
<dbReference type="InterPro" id="IPR013083">
    <property type="entry name" value="Znf_RING/FYVE/PHD"/>
</dbReference>
<dbReference type="Pfam" id="PF13445">
    <property type="entry name" value="zf-RING_UBOX"/>
    <property type="match status" value="1"/>
</dbReference>
<dbReference type="InterPro" id="IPR000315">
    <property type="entry name" value="Znf_B-box"/>
</dbReference>
<accession>A0AAY5KAS6</accession>
<evidence type="ECO:0000256" key="5">
    <source>
        <dbReference type="ARBA" id="ARBA00022859"/>
    </source>
</evidence>
<name>A0AAY5KAS6_ESOLU</name>
<reference evidence="11" key="2">
    <citation type="submission" date="2025-08" db="UniProtKB">
        <authorList>
            <consortium name="Ensembl"/>
        </authorList>
    </citation>
    <scope>IDENTIFICATION</scope>
</reference>
<feature type="domain" description="RING-type" evidence="8">
    <location>
        <begin position="15"/>
        <end position="56"/>
    </location>
</feature>
<evidence type="ECO:0000256" key="1">
    <source>
        <dbReference type="ARBA" id="ARBA00022588"/>
    </source>
</evidence>
<dbReference type="Proteomes" id="UP000265140">
    <property type="component" value="Chromosome 1"/>
</dbReference>
<dbReference type="InterPro" id="IPR043136">
    <property type="entry name" value="B30.2/SPRY_sf"/>
</dbReference>
<reference evidence="11" key="3">
    <citation type="submission" date="2025-09" db="UniProtKB">
        <authorList>
            <consortium name="Ensembl"/>
        </authorList>
    </citation>
    <scope>IDENTIFICATION</scope>
</reference>
<keyword evidence="2" id="KW-0479">Metal-binding</keyword>
<dbReference type="KEGG" id="els:106023692"/>
<feature type="coiled-coil region" evidence="7">
    <location>
        <begin position="257"/>
        <end position="303"/>
    </location>
</feature>
<evidence type="ECO:0000313" key="12">
    <source>
        <dbReference type="Proteomes" id="UP000265140"/>
    </source>
</evidence>
<dbReference type="Gene3D" id="4.10.830.40">
    <property type="match status" value="1"/>
</dbReference>
<dbReference type="InterPro" id="IPR003879">
    <property type="entry name" value="Butyrophylin_SPRY"/>
</dbReference>
<dbReference type="FunFam" id="2.60.120.920:FF:000004">
    <property type="entry name" value="Butyrophilin subfamily 1 member A1"/>
    <property type="match status" value="1"/>
</dbReference>
<dbReference type="InterPro" id="IPR051051">
    <property type="entry name" value="E3_ubiq-ligase_TRIM/RNF"/>
</dbReference>
<feature type="domain" description="B box-type" evidence="9">
    <location>
        <begin position="156"/>
        <end position="196"/>
    </location>
</feature>
<evidence type="ECO:0000256" key="3">
    <source>
        <dbReference type="ARBA" id="ARBA00022771"/>
    </source>
</evidence>
<dbReference type="InterPro" id="IPR058030">
    <property type="entry name" value="TRIM8/14/16/25/29/45/65_CC"/>
</dbReference>
<evidence type="ECO:0000259" key="8">
    <source>
        <dbReference type="PROSITE" id="PS50089"/>
    </source>
</evidence>
<feature type="domain" description="B30.2/SPRY" evidence="10">
    <location>
        <begin position="353"/>
        <end position="550"/>
    </location>
</feature>
<dbReference type="CDD" id="cd19769">
    <property type="entry name" value="Bbox2_TRIM16-like"/>
    <property type="match status" value="1"/>
</dbReference>
<dbReference type="InterPro" id="IPR013320">
    <property type="entry name" value="ConA-like_dom_sf"/>
</dbReference>
<dbReference type="InterPro" id="IPR027370">
    <property type="entry name" value="Znf-RING_euk"/>
</dbReference>
<dbReference type="GeneTree" id="ENSGT01040000240385"/>
<sequence length="552" mass="63239">MASFNTFLSEEQFQCSICLDVFTDPVSTPCGHNFCKACISRYWDSITDVCQCPICKKTFENKPDLSVNTFIAEMASEAKKLDMSTKTKMVKSSSITHKHPIITPGQVPCDVCTENRFMAQKSCLVCLASFCESHLEPHKRLTFYKKHKLIDPVLNLEDRVCKKHDKSIELFCRSDQTYLCQFCIETDHKAHKTVSIEEEYGERKRGLARTMANVQQMIQERHEKVRKIKTSVELGKKDVEKDIADAVEVYTSLMRCIERSQAELIEVIEKKQKEAEQQAEGLITELEQEITELKKSCTELEQISLIEDHFQLLQTSPLPFPPTKDRSEIRFQRSLCVGTVRRTVSQLEETLNEEMKNLCEIELRGMQHSIVDVTLDPDTAHPYLILSKDRKQVKLGEISKLFSNNRYRFSSSVSVLGKEGFSSGRFYYEVQVMGKTAWVLGVVRESINRKGSITRNPENGHWVIRLWDGFDYRAHAGPDVHLSLRKKPQSVGVFVDYEEGQVSFYNVENRSHIYSFTGCKFTEKLFPCFSPGLNSNGKNAAPLIICPARKKD</sequence>
<dbReference type="PROSITE" id="PS50119">
    <property type="entry name" value="ZF_BBOX"/>
    <property type="match status" value="1"/>
</dbReference>
<dbReference type="InterPro" id="IPR001870">
    <property type="entry name" value="B30.2/SPRY"/>
</dbReference>
<dbReference type="Pfam" id="PF00622">
    <property type="entry name" value="SPRY"/>
    <property type="match status" value="1"/>
</dbReference>
<evidence type="ECO:0008006" key="13">
    <source>
        <dbReference type="Google" id="ProtNLM"/>
    </source>
</evidence>
<dbReference type="SMART" id="SM00589">
    <property type="entry name" value="PRY"/>
    <property type="match status" value="1"/>
</dbReference>
<evidence type="ECO:0000313" key="11">
    <source>
        <dbReference type="Ensembl" id="ENSELUP00000083357.1"/>
    </source>
</evidence>
<dbReference type="SMART" id="SM00449">
    <property type="entry name" value="SPRY"/>
    <property type="match status" value="1"/>
</dbReference>
<dbReference type="GO" id="GO:0008270">
    <property type="term" value="F:zinc ion binding"/>
    <property type="evidence" value="ECO:0007669"/>
    <property type="project" value="UniProtKB-KW"/>
</dbReference>
<evidence type="ECO:0000256" key="7">
    <source>
        <dbReference type="SAM" id="Coils"/>
    </source>
</evidence>
<dbReference type="Ensembl" id="ENSELUT00000104166.1">
    <property type="protein sequence ID" value="ENSELUP00000083357.1"/>
    <property type="gene ID" value="ENSELUG00000036102.1"/>
</dbReference>
<dbReference type="PANTHER" id="PTHR25465">
    <property type="entry name" value="B-BOX DOMAIN CONTAINING"/>
    <property type="match status" value="1"/>
</dbReference>
<dbReference type="GO" id="GO:0045087">
    <property type="term" value="P:innate immune response"/>
    <property type="evidence" value="ECO:0007669"/>
    <property type="project" value="UniProtKB-KW"/>
</dbReference>
<dbReference type="GO" id="GO:0005737">
    <property type="term" value="C:cytoplasm"/>
    <property type="evidence" value="ECO:0007669"/>
    <property type="project" value="UniProtKB-ARBA"/>
</dbReference>
<organism evidence="11 12">
    <name type="scientific">Esox lucius</name>
    <name type="common">Northern pike</name>
    <dbReference type="NCBI Taxonomy" id="8010"/>
    <lineage>
        <taxon>Eukaryota</taxon>
        <taxon>Metazoa</taxon>
        <taxon>Chordata</taxon>
        <taxon>Craniata</taxon>
        <taxon>Vertebrata</taxon>
        <taxon>Euteleostomi</taxon>
        <taxon>Actinopterygii</taxon>
        <taxon>Neopterygii</taxon>
        <taxon>Teleostei</taxon>
        <taxon>Protacanthopterygii</taxon>
        <taxon>Esociformes</taxon>
        <taxon>Esocidae</taxon>
        <taxon>Esox</taxon>
    </lineage>
</organism>
<protein>
    <recommendedName>
        <fullName evidence="13">E3 ubiquitin-protein ligase TRIM39-like</fullName>
    </recommendedName>
</protein>
<dbReference type="PROSITE" id="PS50089">
    <property type="entry name" value="ZF_RING_2"/>
    <property type="match status" value="1"/>
</dbReference>
<dbReference type="SUPFAM" id="SSF57845">
    <property type="entry name" value="B-box zinc-binding domain"/>
    <property type="match status" value="1"/>
</dbReference>
<dbReference type="Pfam" id="PF13765">
    <property type="entry name" value="PRY"/>
    <property type="match status" value="1"/>
</dbReference>
<keyword evidence="12" id="KW-1185">Reference proteome</keyword>
<dbReference type="PANTHER" id="PTHR25465:SF32">
    <property type="entry name" value="BLOODTHIRSTY-RELATED GENE FAMILY, MEMBER 16 ISOFORM X1-RELATED"/>
    <property type="match status" value="1"/>
</dbReference>
<evidence type="ECO:0000259" key="9">
    <source>
        <dbReference type="PROSITE" id="PS50119"/>
    </source>
</evidence>
<evidence type="ECO:0000256" key="2">
    <source>
        <dbReference type="ARBA" id="ARBA00022723"/>
    </source>
</evidence>
<proteinExistence type="predicted"/>
<keyword evidence="3 6" id="KW-0863">Zinc-finger</keyword>
<keyword evidence="1" id="KW-0399">Innate immunity</keyword>
<dbReference type="Pfam" id="PF25600">
    <property type="entry name" value="TRIM_CC"/>
    <property type="match status" value="1"/>
</dbReference>